<dbReference type="Proteomes" id="UP000324222">
    <property type="component" value="Unassembled WGS sequence"/>
</dbReference>
<dbReference type="AlphaFoldDB" id="A0A5B7H5B9"/>
<evidence type="ECO:0000256" key="1">
    <source>
        <dbReference type="SAM" id="MobiDB-lite"/>
    </source>
</evidence>
<protein>
    <submittedName>
        <fullName evidence="2">Uncharacterized protein</fullName>
    </submittedName>
</protein>
<keyword evidence="3" id="KW-1185">Reference proteome</keyword>
<sequence>MRRGVHVLVIRCYSVIEICGRCVGLMKPATVFRNDTFTCHQSLPVSWEVDRRAHVDSPKGNLTSIMSDYSGNVLVKRQVSGSGALQTLQDPPRQVLVQSLIAREKGEEHVRRRVRGHSRGHGAQVRPALGYYGTHRGTEVPERPLDRKGGVSVGMWRG</sequence>
<feature type="compositionally biased region" description="Basic and acidic residues" evidence="1">
    <location>
        <begin position="136"/>
        <end position="149"/>
    </location>
</feature>
<evidence type="ECO:0000313" key="3">
    <source>
        <dbReference type="Proteomes" id="UP000324222"/>
    </source>
</evidence>
<gene>
    <name evidence="2" type="ORF">E2C01_058164</name>
</gene>
<feature type="region of interest" description="Disordered" evidence="1">
    <location>
        <begin position="133"/>
        <end position="158"/>
    </location>
</feature>
<reference evidence="2 3" key="1">
    <citation type="submission" date="2019-05" db="EMBL/GenBank/DDBJ databases">
        <title>Another draft genome of Portunus trituberculatus and its Hox gene families provides insights of decapod evolution.</title>
        <authorList>
            <person name="Jeong J.-H."/>
            <person name="Song I."/>
            <person name="Kim S."/>
            <person name="Choi T."/>
            <person name="Kim D."/>
            <person name="Ryu S."/>
            <person name="Kim W."/>
        </authorList>
    </citation>
    <scope>NUCLEOTIDE SEQUENCE [LARGE SCALE GENOMIC DNA]</scope>
    <source>
        <tissue evidence="2">Muscle</tissue>
    </source>
</reference>
<accession>A0A5B7H5B9</accession>
<comment type="caution">
    <text evidence="2">The sequence shown here is derived from an EMBL/GenBank/DDBJ whole genome shotgun (WGS) entry which is preliminary data.</text>
</comment>
<name>A0A5B7H5B9_PORTR</name>
<organism evidence="2 3">
    <name type="scientific">Portunus trituberculatus</name>
    <name type="common">Swimming crab</name>
    <name type="synonym">Neptunus trituberculatus</name>
    <dbReference type="NCBI Taxonomy" id="210409"/>
    <lineage>
        <taxon>Eukaryota</taxon>
        <taxon>Metazoa</taxon>
        <taxon>Ecdysozoa</taxon>
        <taxon>Arthropoda</taxon>
        <taxon>Crustacea</taxon>
        <taxon>Multicrustacea</taxon>
        <taxon>Malacostraca</taxon>
        <taxon>Eumalacostraca</taxon>
        <taxon>Eucarida</taxon>
        <taxon>Decapoda</taxon>
        <taxon>Pleocyemata</taxon>
        <taxon>Brachyura</taxon>
        <taxon>Eubrachyura</taxon>
        <taxon>Portunoidea</taxon>
        <taxon>Portunidae</taxon>
        <taxon>Portuninae</taxon>
        <taxon>Portunus</taxon>
    </lineage>
</organism>
<evidence type="ECO:0000313" key="2">
    <source>
        <dbReference type="EMBL" id="MPC64054.1"/>
    </source>
</evidence>
<proteinExistence type="predicted"/>
<dbReference type="EMBL" id="VSRR010021595">
    <property type="protein sequence ID" value="MPC64054.1"/>
    <property type="molecule type" value="Genomic_DNA"/>
</dbReference>